<reference evidence="6 7" key="1">
    <citation type="journal article" date="2019" name="Environ. Microbiol.">
        <title>An active ?-lactamase is a part of an orchestrated cell wall stress resistance network of Bacillus subtilis and related rhizosphere species.</title>
        <authorList>
            <person name="Bucher T."/>
            <person name="Keren-Paz A."/>
            <person name="Hausser J."/>
            <person name="Olender T."/>
            <person name="Cytryn E."/>
            <person name="Kolodkin-Gal I."/>
        </authorList>
    </citation>
    <scope>NUCLEOTIDE SEQUENCE [LARGE SCALE GENOMIC DNA]</scope>
    <source>
        <strain evidence="6 7">I32</strain>
    </source>
</reference>
<dbReference type="GO" id="GO:0043190">
    <property type="term" value="C:ATP-binding cassette (ABC) transporter complex"/>
    <property type="evidence" value="ECO:0007669"/>
    <property type="project" value="TreeGrafter"/>
</dbReference>
<evidence type="ECO:0000313" key="6">
    <source>
        <dbReference type="EMBL" id="TKI90823.1"/>
    </source>
</evidence>
<dbReference type="PANTHER" id="PTHR43553">
    <property type="entry name" value="HEAVY METAL TRANSPORTER"/>
    <property type="match status" value="1"/>
</dbReference>
<dbReference type="EMBL" id="SZOH01003342">
    <property type="protein sequence ID" value="TKI90823.1"/>
    <property type="molecule type" value="Genomic_DNA"/>
</dbReference>
<evidence type="ECO:0000313" key="7">
    <source>
        <dbReference type="Proteomes" id="UP000308444"/>
    </source>
</evidence>
<dbReference type="SUPFAM" id="SSF52540">
    <property type="entry name" value="P-loop containing nucleoside triphosphate hydrolases"/>
    <property type="match status" value="1"/>
</dbReference>
<evidence type="ECO:0000256" key="2">
    <source>
        <dbReference type="ARBA" id="ARBA00022448"/>
    </source>
</evidence>
<sequence length="96" mass="11050">EGGTNFSGGQRQRLAMLRLFMKEYPILILDEPTNHLDRETANTVIENIFALSSTKIIITHDESILERVDRVYELTDKKLKQREIFSKSKLQTLGKG</sequence>
<gene>
    <name evidence="6" type="ORF">FC695_33785</name>
</gene>
<dbReference type="GO" id="GO:0005524">
    <property type="term" value="F:ATP binding"/>
    <property type="evidence" value="ECO:0007669"/>
    <property type="project" value="UniProtKB-KW"/>
</dbReference>
<dbReference type="Pfam" id="PF00005">
    <property type="entry name" value="ABC_tran"/>
    <property type="match status" value="1"/>
</dbReference>
<comment type="caution">
    <text evidence="6">The sequence shown here is derived from an EMBL/GenBank/DDBJ whole genome shotgun (WGS) entry which is preliminary data.</text>
</comment>
<dbReference type="InterPro" id="IPR003439">
    <property type="entry name" value="ABC_transporter-like_ATP-bd"/>
</dbReference>
<dbReference type="AlphaFoldDB" id="A0A9X9A325"/>
<evidence type="ECO:0000256" key="3">
    <source>
        <dbReference type="ARBA" id="ARBA00022741"/>
    </source>
</evidence>
<protein>
    <submittedName>
        <fullName evidence="6">ATP-binding cassette domain-containing protein</fullName>
    </submittedName>
</protein>
<keyword evidence="3" id="KW-0547">Nucleotide-binding</keyword>
<evidence type="ECO:0000256" key="4">
    <source>
        <dbReference type="ARBA" id="ARBA00022840"/>
    </source>
</evidence>
<dbReference type="InterPro" id="IPR027417">
    <property type="entry name" value="P-loop_NTPase"/>
</dbReference>
<accession>A0A9X9A325</accession>
<feature type="domain" description="ABC transporter" evidence="5">
    <location>
        <begin position="4"/>
        <end position="34"/>
    </location>
</feature>
<keyword evidence="2" id="KW-0813">Transport</keyword>
<comment type="similarity">
    <text evidence="1">Belongs to the ABC transporter superfamily.</text>
</comment>
<dbReference type="Gene3D" id="3.40.50.300">
    <property type="entry name" value="P-loop containing nucleotide triphosphate hydrolases"/>
    <property type="match status" value="1"/>
</dbReference>
<dbReference type="InterPro" id="IPR050095">
    <property type="entry name" value="ECF_ABC_transporter_ATP-bd"/>
</dbReference>
<dbReference type="GO" id="GO:0042626">
    <property type="term" value="F:ATPase-coupled transmembrane transporter activity"/>
    <property type="evidence" value="ECO:0007669"/>
    <property type="project" value="TreeGrafter"/>
</dbReference>
<evidence type="ECO:0000256" key="1">
    <source>
        <dbReference type="ARBA" id="ARBA00005417"/>
    </source>
</evidence>
<keyword evidence="4 6" id="KW-0067">ATP-binding</keyword>
<proteinExistence type="inferred from homology"/>
<dbReference type="Proteomes" id="UP000308444">
    <property type="component" value="Unassembled WGS sequence"/>
</dbReference>
<organism evidence="6 7">
    <name type="scientific">Bacillus cereus</name>
    <dbReference type="NCBI Taxonomy" id="1396"/>
    <lineage>
        <taxon>Bacteria</taxon>
        <taxon>Bacillati</taxon>
        <taxon>Bacillota</taxon>
        <taxon>Bacilli</taxon>
        <taxon>Bacillales</taxon>
        <taxon>Bacillaceae</taxon>
        <taxon>Bacillus</taxon>
        <taxon>Bacillus cereus group</taxon>
    </lineage>
</organism>
<dbReference type="GO" id="GO:0016887">
    <property type="term" value="F:ATP hydrolysis activity"/>
    <property type="evidence" value="ECO:0007669"/>
    <property type="project" value="InterPro"/>
</dbReference>
<name>A0A9X9A325_BACCE</name>
<feature type="non-terminal residue" evidence="6">
    <location>
        <position position="1"/>
    </location>
</feature>
<evidence type="ECO:0000259" key="5">
    <source>
        <dbReference type="Pfam" id="PF00005"/>
    </source>
</evidence>